<sequence length="38" mass="4045">MHTTAAPVGAVEGRKRGRDVVLDVGPTRFSGRVNVIKP</sequence>
<name>I4F065_MODI5</name>
<dbReference type="Proteomes" id="UP000006461">
    <property type="component" value="Chromosome"/>
</dbReference>
<proteinExistence type="predicted"/>
<reference evidence="1 2" key="1">
    <citation type="journal article" date="2012" name="J. Bacteriol.">
        <title>Genome Sequence of Radiation-Resistant Modestobacter marinus Strain BC501, a Representative Actinobacterium That Thrives on Calcareous Stone Surfaces.</title>
        <authorList>
            <person name="Normand P."/>
            <person name="Gury J."/>
            <person name="Pujic P."/>
            <person name="Chouaia B."/>
            <person name="Crotti E."/>
            <person name="Brusetti L."/>
            <person name="Daffonchio D."/>
            <person name="Vacherie B."/>
            <person name="Barbe V."/>
            <person name="Medigue C."/>
            <person name="Calteau A."/>
            <person name="Ghodhbane-Gtari F."/>
            <person name="Essoussi I."/>
            <person name="Nouioui I."/>
            <person name="Abbassi-Ghozzi I."/>
            <person name="Gtari M."/>
        </authorList>
    </citation>
    <scope>NUCLEOTIDE SEQUENCE [LARGE SCALE GENOMIC DNA]</scope>
    <source>
        <strain evidence="2">BC 501</strain>
    </source>
</reference>
<evidence type="ECO:0000313" key="2">
    <source>
        <dbReference type="Proteomes" id="UP000006461"/>
    </source>
</evidence>
<dbReference type="KEGG" id="mmar:MODMU_3618"/>
<keyword evidence="2" id="KW-1185">Reference proteome</keyword>
<organism evidence="1 2">
    <name type="scientific">Modestobacter italicus (strain DSM 44449 / CECT 9708 / BC 501)</name>
    <dbReference type="NCBI Taxonomy" id="2732864"/>
    <lineage>
        <taxon>Bacteria</taxon>
        <taxon>Bacillati</taxon>
        <taxon>Actinomycetota</taxon>
        <taxon>Actinomycetes</taxon>
        <taxon>Geodermatophilales</taxon>
        <taxon>Geodermatophilaceae</taxon>
        <taxon>Modestobacter</taxon>
    </lineage>
</organism>
<protein>
    <submittedName>
        <fullName evidence="1">Uncharacterized protein</fullName>
    </submittedName>
</protein>
<evidence type="ECO:0000313" key="1">
    <source>
        <dbReference type="EMBL" id="CCH89028.1"/>
    </source>
</evidence>
<accession>I4F065</accession>
<dbReference type="EMBL" id="FO203431">
    <property type="protein sequence ID" value="CCH89028.1"/>
    <property type="molecule type" value="Genomic_DNA"/>
</dbReference>
<dbReference type="HOGENOM" id="CLU_3330251_0_0_11"/>
<dbReference type="STRING" id="477641.MODMU_3618"/>
<dbReference type="AlphaFoldDB" id="I4F065"/>
<gene>
    <name evidence="1" type="ordered locus">MODMU_3618</name>
</gene>